<protein>
    <recommendedName>
        <fullName evidence="1">Alanine dehydrogenase/pyridine nucleotide transhydrogenase N-terminal domain-containing protein</fullName>
    </recommendedName>
</protein>
<proteinExistence type="predicted"/>
<dbReference type="PANTHER" id="PTHR42795:SF1">
    <property type="entry name" value="ALANINE DEHYDROGENASE"/>
    <property type="match status" value="1"/>
</dbReference>
<organism evidence="2 3">
    <name type="scientific">Metallumcola ferriviriculae</name>
    <dbReference type="NCBI Taxonomy" id="3039180"/>
    <lineage>
        <taxon>Bacteria</taxon>
        <taxon>Bacillati</taxon>
        <taxon>Bacillota</taxon>
        <taxon>Clostridia</taxon>
        <taxon>Neomoorellales</taxon>
        <taxon>Desulfitibacteraceae</taxon>
        <taxon>Metallumcola</taxon>
    </lineage>
</organism>
<dbReference type="SUPFAM" id="SSF52283">
    <property type="entry name" value="Formate/glycerate dehydrogenase catalytic domain-like"/>
    <property type="match status" value="1"/>
</dbReference>
<dbReference type="GO" id="GO:0000286">
    <property type="term" value="F:alanine dehydrogenase activity"/>
    <property type="evidence" value="ECO:0007669"/>
    <property type="project" value="TreeGrafter"/>
</dbReference>
<dbReference type="InterPro" id="IPR007886">
    <property type="entry name" value="AlaDH/PNT_N"/>
</dbReference>
<keyword evidence="3" id="KW-1185">Reference proteome</keyword>
<dbReference type="AlphaFoldDB" id="A0AAU0UNE5"/>
<dbReference type="EMBL" id="CP121694">
    <property type="protein sequence ID" value="WRO22631.1"/>
    <property type="molecule type" value="Genomic_DNA"/>
</dbReference>
<name>A0AAU0UNE5_9FIRM</name>
<accession>A0AAU0UNE5</accession>
<dbReference type="GO" id="GO:0005886">
    <property type="term" value="C:plasma membrane"/>
    <property type="evidence" value="ECO:0007669"/>
    <property type="project" value="TreeGrafter"/>
</dbReference>
<dbReference type="Gene3D" id="3.40.50.720">
    <property type="entry name" value="NAD(P)-binding Rossmann-like Domain"/>
    <property type="match status" value="1"/>
</dbReference>
<reference evidence="2 3" key="1">
    <citation type="submission" date="2023-04" db="EMBL/GenBank/DDBJ databases">
        <authorList>
            <person name="Hsu D."/>
        </authorList>
    </citation>
    <scope>NUCLEOTIDE SEQUENCE [LARGE SCALE GENOMIC DNA]</scope>
    <source>
        <strain evidence="2 3">MK1</strain>
    </source>
</reference>
<dbReference type="GO" id="GO:0006524">
    <property type="term" value="P:alanine catabolic process"/>
    <property type="evidence" value="ECO:0007669"/>
    <property type="project" value="TreeGrafter"/>
</dbReference>
<gene>
    <name evidence="2" type="ORF">MFMK1_002469</name>
</gene>
<dbReference type="PANTHER" id="PTHR42795">
    <property type="entry name" value="ALANINE DEHYDROGENASE"/>
    <property type="match status" value="1"/>
</dbReference>
<dbReference type="SUPFAM" id="SSF51735">
    <property type="entry name" value="NAD(P)-binding Rossmann-fold domains"/>
    <property type="match status" value="1"/>
</dbReference>
<evidence type="ECO:0000313" key="3">
    <source>
        <dbReference type="Proteomes" id="UP001329915"/>
    </source>
</evidence>
<evidence type="ECO:0000259" key="1">
    <source>
        <dbReference type="SMART" id="SM01003"/>
    </source>
</evidence>
<dbReference type="Proteomes" id="UP001329915">
    <property type="component" value="Chromosome"/>
</dbReference>
<dbReference type="Pfam" id="PF05222">
    <property type="entry name" value="AlaDh_PNT_N"/>
    <property type="match status" value="1"/>
</dbReference>
<dbReference type="InterPro" id="IPR036291">
    <property type="entry name" value="NAD(P)-bd_dom_sf"/>
</dbReference>
<sequence>MTVVKSIGLPVMNREAGERRAFLPSLAAFLSKYDVDVYLENGYGEKLGFSKEDYLSENKRVVFTDSVEVYQQDMVLVLRAPSDVEIDHMKKSAGLISMLHYDSKPELTKRLIEQKINVFSLDSMVNDNGERVIVTYEGTAGAGVRVAFQEMAKRCHDFFNRNRSPYQVTIIGMGNLGIAAGRACFRYGDEKIASRFLNESIPGVVVVYVEKDTTHLTDNLRRIFANTDLLIDASKRRDFTKSIVANDLIGCLKEDAVILDLTADPYDVSCDPIQVKAIEGIPYGTLDKYVFEVDDDEYDMIPTGVKKDQRRVSISCNAWPGVFPEAVMKKYEDQLRPHLDVLLRKGFQLSLDSDNDYERTLVRASIPYFINNQQ</sequence>
<evidence type="ECO:0000313" key="2">
    <source>
        <dbReference type="EMBL" id="WRO22631.1"/>
    </source>
</evidence>
<dbReference type="RefSeq" id="WP_366922040.1">
    <property type="nucleotide sequence ID" value="NZ_CP121694.1"/>
</dbReference>
<feature type="domain" description="Alanine dehydrogenase/pyridine nucleotide transhydrogenase N-terminal" evidence="1">
    <location>
        <begin position="8"/>
        <end position="141"/>
    </location>
</feature>
<dbReference type="SMART" id="SM01003">
    <property type="entry name" value="AlaDh_PNT_N"/>
    <property type="match status" value="1"/>
</dbReference>
<dbReference type="KEGG" id="dbc:MFMK1_002469"/>